<evidence type="ECO:0000256" key="6">
    <source>
        <dbReference type="ARBA" id="ARBA00023136"/>
    </source>
</evidence>
<dbReference type="EMBL" id="JACSRA010000015">
    <property type="protein sequence ID" value="MBD7911809.1"/>
    <property type="molecule type" value="Genomic_DNA"/>
</dbReference>
<protein>
    <submittedName>
        <fullName evidence="10">Cation transporter</fullName>
    </submittedName>
</protein>
<evidence type="ECO:0000256" key="7">
    <source>
        <dbReference type="SAM" id="Phobius"/>
    </source>
</evidence>
<feature type="transmembrane region" description="Helical" evidence="7">
    <location>
        <begin position="198"/>
        <end position="216"/>
    </location>
</feature>
<dbReference type="Gene3D" id="1.20.1510.10">
    <property type="entry name" value="Cation efflux protein transmembrane domain"/>
    <property type="match status" value="1"/>
</dbReference>
<evidence type="ECO:0000256" key="5">
    <source>
        <dbReference type="ARBA" id="ARBA00022989"/>
    </source>
</evidence>
<comment type="caution">
    <text evidence="10">The sequence shown here is derived from an EMBL/GenBank/DDBJ whole genome shotgun (WGS) entry which is preliminary data.</text>
</comment>
<dbReference type="InterPro" id="IPR050291">
    <property type="entry name" value="CDF_Transporter"/>
</dbReference>
<evidence type="ECO:0000256" key="4">
    <source>
        <dbReference type="ARBA" id="ARBA00022692"/>
    </source>
</evidence>
<keyword evidence="5 7" id="KW-1133">Transmembrane helix</keyword>
<keyword evidence="3" id="KW-0813">Transport</keyword>
<dbReference type="InterPro" id="IPR027470">
    <property type="entry name" value="Cation_efflux_CTD"/>
</dbReference>
<accession>A0ABR8PUF7</accession>
<dbReference type="InterPro" id="IPR058533">
    <property type="entry name" value="Cation_efflux_TM"/>
</dbReference>
<feature type="transmembrane region" description="Helical" evidence="7">
    <location>
        <begin position="27"/>
        <end position="48"/>
    </location>
</feature>
<feature type="transmembrane region" description="Helical" evidence="7">
    <location>
        <begin position="98"/>
        <end position="117"/>
    </location>
</feature>
<sequence length="393" mass="43805">MLSNLLVNTFIKDNMNTQDDKIRGSHVMLGGIIGIIVNFILFIIKLSVGIITSSIAVMADSFNNLSDAASSVITIIGFKLSEKPADAEHPFGHGRMEYISALIVSFLVMLVGIQFVKSSFEKIMNPSEIVFELVPFTLLIISVILKLWLSRFNKYIGTKINSSALKAASVDALGDVLTSSFVALSFLASRFTSLPLDGYFGILVALFIVYSGFSLIKETINPLLGEAPDKELVSSIKEMTLSYPNITGVHDLIIHNYGPGRCMASIHAEIPSDINVMVIHEIIDKAEREISEKLKIYLVIHMDPICVTTKEINGTYDEVQKIVEYNPLIESMHDFRIVGEGEKKNLIFDVVVNSEKLRKVMTPEELKEQIIDSIRQIHPEYNCIITIDNDYLI</sequence>
<feature type="domain" description="Cation efflux protein cytoplasmic" evidence="9">
    <location>
        <begin position="228"/>
        <end position="304"/>
    </location>
</feature>
<keyword evidence="6 7" id="KW-0472">Membrane</keyword>
<dbReference type="Pfam" id="PF01545">
    <property type="entry name" value="Cation_efflux"/>
    <property type="match status" value="1"/>
</dbReference>
<dbReference type="PANTHER" id="PTHR43840:SF15">
    <property type="entry name" value="MITOCHONDRIAL METAL TRANSPORTER 1-RELATED"/>
    <property type="match status" value="1"/>
</dbReference>
<comment type="similarity">
    <text evidence="2">Belongs to the cation diffusion facilitator (CDF) transporter (TC 2.A.4) family.</text>
</comment>
<dbReference type="InterPro" id="IPR036837">
    <property type="entry name" value="Cation_efflux_CTD_sf"/>
</dbReference>
<feature type="transmembrane region" description="Helical" evidence="7">
    <location>
        <begin position="129"/>
        <end position="149"/>
    </location>
</feature>
<reference evidence="10 11" key="1">
    <citation type="submission" date="2020-08" db="EMBL/GenBank/DDBJ databases">
        <title>A Genomic Blueprint of the Chicken Gut Microbiome.</title>
        <authorList>
            <person name="Gilroy R."/>
            <person name="Ravi A."/>
            <person name="Getino M."/>
            <person name="Pursley I."/>
            <person name="Horton D.L."/>
            <person name="Alikhan N.-F."/>
            <person name="Baker D."/>
            <person name="Gharbi K."/>
            <person name="Hall N."/>
            <person name="Watson M."/>
            <person name="Adriaenssens E.M."/>
            <person name="Foster-Nyarko E."/>
            <person name="Jarju S."/>
            <person name="Secka A."/>
            <person name="Antonio M."/>
            <person name="Oren A."/>
            <person name="Chaudhuri R."/>
            <person name="La Ragione R.M."/>
            <person name="Hildebrand F."/>
            <person name="Pallen M.J."/>
        </authorList>
    </citation>
    <scope>NUCLEOTIDE SEQUENCE [LARGE SCALE GENOMIC DNA]</scope>
    <source>
        <strain evidence="10 11">Sa3CVN1</strain>
    </source>
</reference>
<dbReference type="Proteomes" id="UP000627781">
    <property type="component" value="Unassembled WGS sequence"/>
</dbReference>
<comment type="subcellular location">
    <subcellularLocation>
        <location evidence="1">Membrane</location>
        <topology evidence="1">Multi-pass membrane protein</topology>
    </subcellularLocation>
</comment>
<evidence type="ECO:0000256" key="2">
    <source>
        <dbReference type="ARBA" id="ARBA00008114"/>
    </source>
</evidence>
<gene>
    <name evidence="10" type="ORF">H9661_10605</name>
</gene>
<dbReference type="NCBIfam" id="TIGR01297">
    <property type="entry name" value="CDF"/>
    <property type="match status" value="1"/>
</dbReference>
<proteinExistence type="inferred from homology"/>
<evidence type="ECO:0000259" key="9">
    <source>
        <dbReference type="Pfam" id="PF16916"/>
    </source>
</evidence>
<name>A0ABR8PUF7_9CLOT</name>
<dbReference type="SUPFAM" id="SSF160240">
    <property type="entry name" value="Cation efflux protein cytoplasmic domain-like"/>
    <property type="match status" value="2"/>
</dbReference>
<dbReference type="PANTHER" id="PTHR43840">
    <property type="entry name" value="MITOCHONDRIAL METAL TRANSPORTER 1-RELATED"/>
    <property type="match status" value="1"/>
</dbReference>
<evidence type="ECO:0000313" key="10">
    <source>
        <dbReference type="EMBL" id="MBD7911809.1"/>
    </source>
</evidence>
<dbReference type="Pfam" id="PF16916">
    <property type="entry name" value="ZT_dimer"/>
    <property type="match status" value="1"/>
</dbReference>
<dbReference type="InterPro" id="IPR002524">
    <property type="entry name" value="Cation_efflux"/>
</dbReference>
<dbReference type="RefSeq" id="WP_191768725.1">
    <property type="nucleotide sequence ID" value="NZ_JACSRA010000015.1"/>
</dbReference>
<dbReference type="SUPFAM" id="SSF161111">
    <property type="entry name" value="Cation efflux protein transmembrane domain-like"/>
    <property type="match status" value="1"/>
</dbReference>
<feature type="domain" description="Cation efflux protein transmembrane" evidence="8">
    <location>
        <begin position="32"/>
        <end position="224"/>
    </location>
</feature>
<dbReference type="InterPro" id="IPR027469">
    <property type="entry name" value="Cation_efflux_TMD_sf"/>
</dbReference>
<evidence type="ECO:0000259" key="8">
    <source>
        <dbReference type="Pfam" id="PF01545"/>
    </source>
</evidence>
<evidence type="ECO:0000313" key="11">
    <source>
        <dbReference type="Proteomes" id="UP000627781"/>
    </source>
</evidence>
<keyword evidence="4 7" id="KW-0812">Transmembrane</keyword>
<organism evidence="10 11">
    <name type="scientific">Clostridium cibarium</name>
    <dbReference type="NCBI Taxonomy" id="2762247"/>
    <lineage>
        <taxon>Bacteria</taxon>
        <taxon>Bacillati</taxon>
        <taxon>Bacillota</taxon>
        <taxon>Clostridia</taxon>
        <taxon>Eubacteriales</taxon>
        <taxon>Clostridiaceae</taxon>
        <taxon>Clostridium</taxon>
    </lineage>
</organism>
<keyword evidence="11" id="KW-1185">Reference proteome</keyword>
<dbReference type="Gene3D" id="3.30.70.1350">
    <property type="entry name" value="Cation efflux protein, cytoplasmic domain"/>
    <property type="match status" value="1"/>
</dbReference>
<evidence type="ECO:0000256" key="1">
    <source>
        <dbReference type="ARBA" id="ARBA00004141"/>
    </source>
</evidence>
<evidence type="ECO:0000256" key="3">
    <source>
        <dbReference type="ARBA" id="ARBA00022448"/>
    </source>
</evidence>